<organism evidence="1 2">
    <name type="scientific">Kribbella caucasensis</name>
    <dbReference type="NCBI Taxonomy" id="2512215"/>
    <lineage>
        <taxon>Bacteria</taxon>
        <taxon>Bacillati</taxon>
        <taxon>Actinomycetota</taxon>
        <taxon>Actinomycetes</taxon>
        <taxon>Propionibacteriales</taxon>
        <taxon>Kribbellaceae</taxon>
        <taxon>Kribbella</taxon>
    </lineage>
</organism>
<dbReference type="AlphaFoldDB" id="A0A4V3C5P9"/>
<accession>A0A4V3C5P9</accession>
<dbReference type="RefSeq" id="WP_133805650.1">
    <property type="nucleotide sequence ID" value="NZ_SNWQ01000038.1"/>
</dbReference>
<evidence type="ECO:0000313" key="2">
    <source>
        <dbReference type="Proteomes" id="UP000295388"/>
    </source>
</evidence>
<reference evidence="1 2" key="1">
    <citation type="submission" date="2019-03" db="EMBL/GenBank/DDBJ databases">
        <title>Genomic Encyclopedia of Type Strains, Phase III (KMG-III): the genomes of soil and plant-associated and newly described type strains.</title>
        <authorList>
            <person name="Whitman W."/>
        </authorList>
    </citation>
    <scope>NUCLEOTIDE SEQUENCE [LARGE SCALE GENOMIC DNA]</scope>
    <source>
        <strain evidence="1 2">VKM Ac-2527</strain>
    </source>
</reference>
<evidence type="ECO:0000313" key="1">
    <source>
        <dbReference type="EMBL" id="TDO30418.1"/>
    </source>
</evidence>
<comment type="caution">
    <text evidence="1">The sequence shown here is derived from an EMBL/GenBank/DDBJ whole genome shotgun (WGS) entry which is preliminary data.</text>
</comment>
<proteinExistence type="predicted"/>
<dbReference type="Proteomes" id="UP000295388">
    <property type="component" value="Unassembled WGS sequence"/>
</dbReference>
<gene>
    <name evidence="1" type="ORF">EV643_13832</name>
</gene>
<keyword evidence="2" id="KW-1185">Reference proteome</keyword>
<dbReference type="EMBL" id="SNWQ01000038">
    <property type="protein sequence ID" value="TDO30418.1"/>
    <property type="molecule type" value="Genomic_DNA"/>
</dbReference>
<name>A0A4V3C5P9_9ACTN</name>
<sequence>MHKRADASVFAQGTFTARSLTSFQFYGCSDQIVPGATLCGGLAKLEVTLTPAGTSLQLPATLWIDCLIGDKIPSGGDPARHEGIRLNVNDLINFNKTVPSGFTVFIPE</sequence>
<protein>
    <submittedName>
        <fullName evidence="1">Uncharacterized protein</fullName>
    </submittedName>
</protein>